<accession>A0A564ZE95</accession>
<dbReference type="EMBL" id="CABIJS010000719">
    <property type="protein sequence ID" value="VUZ57766.1"/>
    <property type="molecule type" value="Genomic_DNA"/>
</dbReference>
<evidence type="ECO:0000313" key="2">
    <source>
        <dbReference type="Proteomes" id="UP000321570"/>
    </source>
</evidence>
<dbReference type="AlphaFoldDB" id="A0A564ZE95"/>
<gene>
    <name evidence="1" type="ORF">WMSIL1_LOCUS14977</name>
</gene>
<feature type="non-terminal residue" evidence="1">
    <location>
        <position position="1"/>
    </location>
</feature>
<name>A0A564ZE95_HYMDI</name>
<evidence type="ECO:0000313" key="1">
    <source>
        <dbReference type="EMBL" id="VUZ57766.1"/>
    </source>
</evidence>
<reference evidence="1 2" key="1">
    <citation type="submission" date="2019-07" db="EMBL/GenBank/DDBJ databases">
        <authorList>
            <person name="Jastrzebski P J."/>
            <person name="Paukszto L."/>
            <person name="Jastrzebski P J."/>
        </authorList>
    </citation>
    <scope>NUCLEOTIDE SEQUENCE [LARGE SCALE GENOMIC DNA]</scope>
    <source>
        <strain evidence="1 2">WMS-il1</strain>
    </source>
</reference>
<sequence>FSTLFLRFPANLNGLHEQLVDSVKGQLLVPQGEETVQDIFNFLQFKYRTRPHVGIQI</sequence>
<keyword evidence="2" id="KW-1185">Reference proteome</keyword>
<protein>
    <submittedName>
        <fullName evidence="1">Uncharacterized protein</fullName>
    </submittedName>
</protein>
<proteinExistence type="predicted"/>
<organism evidence="1 2">
    <name type="scientific">Hymenolepis diminuta</name>
    <name type="common">Rat tapeworm</name>
    <dbReference type="NCBI Taxonomy" id="6216"/>
    <lineage>
        <taxon>Eukaryota</taxon>
        <taxon>Metazoa</taxon>
        <taxon>Spiralia</taxon>
        <taxon>Lophotrochozoa</taxon>
        <taxon>Platyhelminthes</taxon>
        <taxon>Cestoda</taxon>
        <taxon>Eucestoda</taxon>
        <taxon>Cyclophyllidea</taxon>
        <taxon>Hymenolepididae</taxon>
        <taxon>Hymenolepis</taxon>
    </lineage>
</organism>
<dbReference type="Proteomes" id="UP000321570">
    <property type="component" value="Unassembled WGS sequence"/>
</dbReference>